<sequence>MKKAHKTMQAMKLINPFASLSEEIKSTILDCLDEDSETKKSFSLVCKSFHSIESHQRKTLKPLYIELISRILTRYPLIHHVDLTYCPRVEDRVLWSISNAYWSTLKSINLSRSRFFTHMGLSSLASKCWGLIELDLSNATELTDAGAAAIAEAKNLEKLWMARCKLVSDIGIGCIAVGCKKLKLICLKWCVRLTDLGVGLIATKCKDIQSLDLSYLLITEKCLVPILQLQYLKELILVECPGIDDVGLGILKESCKSLEVLNVSKCQNMSNVGLFSLINGAERLSHLSLAYGSAVTDDFAKCWYKLSGLKSIKLDGCLVTFSTIKAIGDWCVSLKELSLCKCPGVTDEGVSYIAQRLLQLQKLDITCCHKITCASIDSITNSCSSLTSLRMEACCMVAQEAIVLIGQRCQSLKELDITDNEIDDEGLESISRCTKLLSLKMGVCPNITDCGLSHVAMSCQKLIELDLYRCISITDDGIAAVANGCPALESINMAHCDKVTDASLLSLSQCLQLKVLEIRGCPCVSSVGLSAVATNCKKLSILDIKKCCNIDDTGMISLARYSQYLKQINLSYCPVTDAGLVALASISRLQNMTILHVTGLTPNGVVAALFAFRGLMKVKLHTSFKASIPQSVHSVMEHRGCVFHWRNKAFQVETDPNGWQIQLPRHDG</sequence>
<feature type="domain" description="F-box/LRR-repeat protein 15-like leucin rich repeat" evidence="1">
    <location>
        <begin position="535"/>
        <end position="611"/>
    </location>
</feature>
<protein>
    <submittedName>
        <fullName evidence="2">F-box LRR-repeat 3-like isoform X1</fullName>
    </submittedName>
</protein>
<feature type="domain" description="F-box/LRR-repeat protein 15-like leucin rich repeat" evidence="1">
    <location>
        <begin position="327"/>
        <end position="483"/>
    </location>
</feature>
<dbReference type="InterPro" id="IPR006553">
    <property type="entry name" value="Leu-rich_rpt_Cys-con_subtyp"/>
</dbReference>
<dbReference type="InterPro" id="IPR032675">
    <property type="entry name" value="LRR_dom_sf"/>
</dbReference>
<dbReference type="AlphaFoldDB" id="A0A8S0P750"/>
<dbReference type="Pfam" id="PF13516">
    <property type="entry name" value="LRR_6"/>
    <property type="match status" value="1"/>
</dbReference>
<evidence type="ECO:0000313" key="2">
    <source>
        <dbReference type="EMBL" id="CAA2933940.1"/>
    </source>
</evidence>
<dbReference type="EMBL" id="CACTIH010000009">
    <property type="protein sequence ID" value="CAA2933940.1"/>
    <property type="molecule type" value="Genomic_DNA"/>
</dbReference>
<dbReference type="InterPro" id="IPR057207">
    <property type="entry name" value="FBXL15_LRR"/>
</dbReference>
<dbReference type="PANTHER" id="PTHR13318:SF37">
    <property type="entry name" value="F-BOX DOMAIN-CONTAINING PROTEIN"/>
    <property type="match status" value="1"/>
</dbReference>
<dbReference type="SMART" id="SM00367">
    <property type="entry name" value="LRR_CC"/>
    <property type="match status" value="16"/>
</dbReference>
<dbReference type="GO" id="GO:0031146">
    <property type="term" value="P:SCF-dependent proteasomal ubiquitin-dependent protein catabolic process"/>
    <property type="evidence" value="ECO:0007669"/>
    <property type="project" value="TreeGrafter"/>
</dbReference>
<dbReference type="Proteomes" id="UP000594638">
    <property type="component" value="Unassembled WGS sequence"/>
</dbReference>
<evidence type="ECO:0000313" key="3">
    <source>
        <dbReference type="Proteomes" id="UP000594638"/>
    </source>
</evidence>
<keyword evidence="3" id="KW-1185">Reference proteome</keyword>
<dbReference type="SUPFAM" id="SSF52047">
    <property type="entry name" value="RNI-like"/>
    <property type="match status" value="3"/>
</dbReference>
<organism evidence="2 3">
    <name type="scientific">Olea europaea subsp. europaea</name>
    <dbReference type="NCBI Taxonomy" id="158383"/>
    <lineage>
        <taxon>Eukaryota</taxon>
        <taxon>Viridiplantae</taxon>
        <taxon>Streptophyta</taxon>
        <taxon>Embryophyta</taxon>
        <taxon>Tracheophyta</taxon>
        <taxon>Spermatophyta</taxon>
        <taxon>Magnoliopsida</taxon>
        <taxon>eudicotyledons</taxon>
        <taxon>Gunneridae</taxon>
        <taxon>Pentapetalae</taxon>
        <taxon>asterids</taxon>
        <taxon>lamiids</taxon>
        <taxon>Lamiales</taxon>
        <taxon>Oleaceae</taxon>
        <taxon>Oleeae</taxon>
        <taxon>Olea</taxon>
    </lineage>
</organism>
<dbReference type="Pfam" id="PF25372">
    <property type="entry name" value="DUF7885"/>
    <property type="match status" value="3"/>
</dbReference>
<dbReference type="OrthoDB" id="550575at2759"/>
<dbReference type="PANTHER" id="PTHR13318">
    <property type="entry name" value="PARTNER OF PAIRED, ISOFORM B-RELATED"/>
    <property type="match status" value="1"/>
</dbReference>
<dbReference type="FunFam" id="3.80.10.10:FF:000276">
    <property type="entry name" value="F-box/LRR-repeat protein 3"/>
    <property type="match status" value="1"/>
</dbReference>
<evidence type="ECO:0000259" key="1">
    <source>
        <dbReference type="Pfam" id="PF25372"/>
    </source>
</evidence>
<dbReference type="Gramene" id="OE9A083503T2">
    <property type="protein sequence ID" value="OE9A083503C2"/>
    <property type="gene ID" value="OE9A083503"/>
</dbReference>
<reference evidence="2 3" key="1">
    <citation type="submission" date="2019-12" db="EMBL/GenBank/DDBJ databases">
        <authorList>
            <person name="Alioto T."/>
            <person name="Alioto T."/>
            <person name="Gomez Garrido J."/>
        </authorList>
    </citation>
    <scope>NUCLEOTIDE SEQUENCE [LARGE SCALE GENOMIC DNA]</scope>
</reference>
<accession>A0A8S0P750</accession>
<proteinExistence type="predicted"/>
<dbReference type="Gene3D" id="3.80.10.10">
    <property type="entry name" value="Ribonuclease Inhibitor"/>
    <property type="match status" value="4"/>
</dbReference>
<feature type="domain" description="F-box/LRR-repeat protein 15-like leucin rich repeat" evidence="1">
    <location>
        <begin position="111"/>
        <end position="251"/>
    </location>
</feature>
<comment type="caution">
    <text evidence="2">The sequence shown here is derived from an EMBL/GenBank/DDBJ whole genome shotgun (WGS) entry which is preliminary data.</text>
</comment>
<gene>
    <name evidence="2" type="ORF">OLEA9_A083503</name>
</gene>
<name>A0A8S0P750_OLEEU</name>
<dbReference type="GO" id="GO:0019005">
    <property type="term" value="C:SCF ubiquitin ligase complex"/>
    <property type="evidence" value="ECO:0007669"/>
    <property type="project" value="TreeGrafter"/>
</dbReference>
<dbReference type="InterPro" id="IPR001611">
    <property type="entry name" value="Leu-rich_rpt"/>
</dbReference>